<dbReference type="InterPro" id="IPR052948">
    <property type="entry name" value="Low_temp-induced_all0457"/>
</dbReference>
<dbReference type="EMBL" id="JAPFQI010000005">
    <property type="protein sequence ID" value="MCW8085809.1"/>
    <property type="molecule type" value="Genomic_DNA"/>
</dbReference>
<dbReference type="Proteomes" id="UP001526430">
    <property type="component" value="Unassembled WGS sequence"/>
</dbReference>
<gene>
    <name evidence="2" type="ORF">OF850_09250</name>
</gene>
<feature type="compositionally biased region" description="Basic and acidic residues" evidence="1">
    <location>
        <begin position="205"/>
        <end position="225"/>
    </location>
</feature>
<dbReference type="PANTHER" id="PTHR36109">
    <property type="entry name" value="MEMBRANE PROTEIN-RELATED"/>
    <property type="match status" value="1"/>
</dbReference>
<evidence type="ECO:0008006" key="4">
    <source>
        <dbReference type="Google" id="ProtNLM"/>
    </source>
</evidence>
<proteinExistence type="predicted"/>
<feature type="region of interest" description="Disordered" evidence="1">
    <location>
        <begin position="184"/>
        <end position="225"/>
    </location>
</feature>
<protein>
    <recommendedName>
        <fullName evidence="4">General stress protein 17M-like domain-containing protein</fullName>
    </recommendedName>
</protein>
<evidence type="ECO:0000313" key="3">
    <source>
        <dbReference type="Proteomes" id="UP001526430"/>
    </source>
</evidence>
<name>A0ABT3NW50_9PROT</name>
<comment type="caution">
    <text evidence="2">The sequence shown here is derived from an EMBL/GenBank/DDBJ whole genome shotgun (WGS) entry which is preliminary data.</text>
</comment>
<dbReference type="PANTHER" id="PTHR36109:SF2">
    <property type="entry name" value="MEMBRANE PROTEIN"/>
    <property type="match status" value="1"/>
</dbReference>
<keyword evidence="3" id="KW-1185">Reference proteome</keyword>
<organism evidence="2 3">
    <name type="scientific">Sabulicella glaciei</name>
    <dbReference type="NCBI Taxonomy" id="2984948"/>
    <lineage>
        <taxon>Bacteria</taxon>
        <taxon>Pseudomonadati</taxon>
        <taxon>Pseudomonadota</taxon>
        <taxon>Alphaproteobacteria</taxon>
        <taxon>Acetobacterales</taxon>
        <taxon>Acetobacteraceae</taxon>
        <taxon>Sabulicella</taxon>
    </lineage>
</organism>
<evidence type="ECO:0000256" key="1">
    <source>
        <dbReference type="SAM" id="MobiDB-lite"/>
    </source>
</evidence>
<dbReference type="RefSeq" id="WP_301589760.1">
    <property type="nucleotide sequence ID" value="NZ_JAPFQI010000005.1"/>
</dbReference>
<evidence type="ECO:0000313" key="2">
    <source>
        <dbReference type="EMBL" id="MCW8085809.1"/>
    </source>
</evidence>
<sequence length="225" mass="22716">MQTIVKLFDDYSHAESAVRDLEAAGFAAGDISILHRRADGEVSNASRTTDTDESTGAGVGATIGTVVGGGAGLLAGLGLLAIPGLGPVVAAGWLIAAATTAGVGAAAGGLLGALTSAGVDEADAHVYAEGVKRGGTLVTVRAADATQAANAETIMARHQPVSLRERGESYRSAGWTSYDLVNQDGDMAQGHGHMDDNARTGITRPHGETRADETAATRPTLDGRI</sequence>
<accession>A0ABT3NW50</accession>
<reference evidence="2 3" key="1">
    <citation type="submission" date="2022-10" db="EMBL/GenBank/DDBJ databases">
        <title>Roseococcus glaciei nov., sp. nov., isolated from glacier.</title>
        <authorList>
            <person name="Liu Q."/>
            <person name="Xin Y.-H."/>
        </authorList>
    </citation>
    <scope>NUCLEOTIDE SEQUENCE [LARGE SCALE GENOMIC DNA]</scope>
    <source>
        <strain evidence="2 3">MDT2-1-1</strain>
    </source>
</reference>